<accession>A0A9P7B3X9</accession>
<keyword evidence="1" id="KW-0175">Coiled coil</keyword>
<evidence type="ECO:0000256" key="1">
    <source>
        <dbReference type="SAM" id="Coils"/>
    </source>
</evidence>
<dbReference type="EMBL" id="PUHR01000216">
    <property type="protein sequence ID" value="KAG0658281.1"/>
    <property type="molecule type" value="Genomic_DNA"/>
</dbReference>
<protein>
    <submittedName>
        <fullName evidence="3">ESCRT-III subunit protein did4</fullName>
    </submittedName>
</protein>
<feature type="coiled-coil region" evidence="1">
    <location>
        <begin position="15"/>
        <end position="56"/>
    </location>
</feature>
<dbReference type="Proteomes" id="UP000750334">
    <property type="component" value="Unassembled WGS sequence"/>
</dbReference>
<organism evidence="3 4">
    <name type="scientific">Maudiozyma exigua</name>
    <name type="common">Yeast</name>
    <name type="synonym">Kazachstania exigua</name>
    <dbReference type="NCBI Taxonomy" id="34358"/>
    <lineage>
        <taxon>Eukaryota</taxon>
        <taxon>Fungi</taxon>
        <taxon>Dikarya</taxon>
        <taxon>Ascomycota</taxon>
        <taxon>Saccharomycotina</taxon>
        <taxon>Saccharomycetes</taxon>
        <taxon>Saccharomycetales</taxon>
        <taxon>Saccharomycetaceae</taxon>
        <taxon>Maudiozyma</taxon>
    </lineage>
</organism>
<evidence type="ECO:0000313" key="3">
    <source>
        <dbReference type="EMBL" id="KAG0658281.1"/>
    </source>
</evidence>
<dbReference type="OrthoDB" id="10252926at2759"/>
<feature type="compositionally biased region" description="Basic and acidic residues" evidence="2">
    <location>
        <begin position="228"/>
        <end position="238"/>
    </location>
</feature>
<name>A0A9P7B3X9_MAUEX</name>
<proteinExistence type="predicted"/>
<sequence length="238" mass="26949">MSLFEWVFGKSLTPQERLKKNQRALERTQRELEREKRKLEAQEKKLTLDIKKAARNNQISAAKIKAKDLVRTRSYVSKFNNMQTQLQAISLRIQAVRSSDQMSNSMREATVLLAGMNRSMNLPQLQKISMEFEKQNELMDQRQEFIDEAIDGVMENDEFNEDEEADEIVNKVLDEIGVDLNTELTNAPNGVLGPAIGVDDSDRVANTRSLITEHAGPGGASSDPDSDLQARLDSLKRQ</sequence>
<evidence type="ECO:0000256" key="2">
    <source>
        <dbReference type="SAM" id="MobiDB-lite"/>
    </source>
</evidence>
<dbReference type="PANTHER" id="PTHR10476">
    <property type="entry name" value="CHARGED MULTIVESICULAR BODY PROTEIN"/>
    <property type="match status" value="1"/>
</dbReference>
<keyword evidence="4" id="KW-1185">Reference proteome</keyword>
<dbReference type="GO" id="GO:0007034">
    <property type="term" value="P:vacuolar transport"/>
    <property type="evidence" value="ECO:0007669"/>
    <property type="project" value="InterPro"/>
</dbReference>
<dbReference type="InterPro" id="IPR005024">
    <property type="entry name" value="Snf7_fam"/>
</dbReference>
<reference evidence="3 4" key="1">
    <citation type="submission" date="2020-11" db="EMBL/GenBank/DDBJ databases">
        <title>Kefir isolates.</title>
        <authorList>
            <person name="Marcisauskas S."/>
            <person name="Kim Y."/>
            <person name="Blasche S."/>
        </authorList>
    </citation>
    <scope>NUCLEOTIDE SEQUENCE [LARGE SCALE GENOMIC DNA]</scope>
    <source>
        <strain evidence="3 4">OG2</strain>
    </source>
</reference>
<evidence type="ECO:0000313" key="4">
    <source>
        <dbReference type="Proteomes" id="UP000750334"/>
    </source>
</evidence>
<dbReference type="Pfam" id="PF03357">
    <property type="entry name" value="Snf7"/>
    <property type="match status" value="1"/>
</dbReference>
<gene>
    <name evidence="3" type="primary">DID4</name>
    <name evidence="3" type="ORF">C6P45_002217</name>
</gene>
<dbReference type="AlphaFoldDB" id="A0A9P7B3X9"/>
<comment type="caution">
    <text evidence="3">The sequence shown here is derived from an EMBL/GenBank/DDBJ whole genome shotgun (WGS) entry which is preliminary data.</text>
</comment>
<dbReference type="Gene3D" id="6.10.140.1230">
    <property type="match status" value="1"/>
</dbReference>
<feature type="region of interest" description="Disordered" evidence="2">
    <location>
        <begin position="207"/>
        <end position="238"/>
    </location>
</feature>